<dbReference type="Pfam" id="PF24254">
    <property type="entry name" value="DUF7455"/>
    <property type="match status" value="1"/>
</dbReference>
<gene>
    <name evidence="2" type="ORF">Daura_44935</name>
</gene>
<name>A0A9Q9IJ12_9ACTN</name>
<evidence type="ECO:0000313" key="3">
    <source>
        <dbReference type="Proteomes" id="UP001058003"/>
    </source>
</evidence>
<dbReference type="KEGG" id="daur:Daura_44935"/>
<sequence length="72" mass="7587">MTPMLISRPAVHVVPELTGERCDSCGAAAKARVTFGAAGDLAFCGHHTNKFADRIAATADKIVVEAGFDWRG</sequence>
<dbReference type="InterPro" id="IPR055878">
    <property type="entry name" value="DUF7455"/>
</dbReference>
<feature type="domain" description="DUF7455" evidence="1">
    <location>
        <begin position="20"/>
        <end position="68"/>
    </location>
</feature>
<dbReference type="EMBL" id="CP073767">
    <property type="protein sequence ID" value="UWZ53595.1"/>
    <property type="molecule type" value="Genomic_DNA"/>
</dbReference>
<dbReference type="RefSeq" id="WP_033364102.1">
    <property type="nucleotide sequence ID" value="NZ_CP073767.1"/>
</dbReference>
<evidence type="ECO:0000259" key="1">
    <source>
        <dbReference type="Pfam" id="PF24254"/>
    </source>
</evidence>
<protein>
    <recommendedName>
        <fullName evidence="1">DUF7455 domain-containing protein</fullName>
    </recommendedName>
</protein>
<proteinExistence type="predicted"/>
<dbReference type="Proteomes" id="UP001058003">
    <property type="component" value="Chromosome"/>
</dbReference>
<dbReference type="AlphaFoldDB" id="A0A9Q9IJ12"/>
<organism evidence="2 3">
    <name type="scientific">Dactylosporangium aurantiacum</name>
    <dbReference type="NCBI Taxonomy" id="35754"/>
    <lineage>
        <taxon>Bacteria</taxon>
        <taxon>Bacillati</taxon>
        <taxon>Actinomycetota</taxon>
        <taxon>Actinomycetes</taxon>
        <taxon>Micromonosporales</taxon>
        <taxon>Micromonosporaceae</taxon>
        <taxon>Dactylosporangium</taxon>
    </lineage>
</organism>
<dbReference type="OrthoDB" id="3539048at2"/>
<keyword evidence="3" id="KW-1185">Reference proteome</keyword>
<reference evidence="2" key="1">
    <citation type="submission" date="2021-04" db="EMBL/GenBank/DDBJ databases">
        <title>Dactylosporangium aurantiacum NRRL B-8018 full assembly.</title>
        <authorList>
            <person name="Hartkoorn R.C."/>
            <person name="Beaudoing E."/>
            <person name="Hot D."/>
        </authorList>
    </citation>
    <scope>NUCLEOTIDE SEQUENCE</scope>
    <source>
        <strain evidence="2">NRRL B-8018</strain>
    </source>
</reference>
<evidence type="ECO:0000313" key="2">
    <source>
        <dbReference type="EMBL" id="UWZ53595.1"/>
    </source>
</evidence>
<accession>A0A9Q9IJ12</accession>